<dbReference type="Pfam" id="PF07885">
    <property type="entry name" value="Ion_trans_2"/>
    <property type="match status" value="1"/>
</dbReference>
<dbReference type="AlphaFoldDB" id="A0A6B2NTF6"/>
<keyword evidence="3" id="KW-0406">Ion transport</keyword>
<dbReference type="InterPro" id="IPR013099">
    <property type="entry name" value="K_chnl_dom"/>
</dbReference>
<dbReference type="GO" id="GO:0034220">
    <property type="term" value="P:monoatomic ion transmembrane transport"/>
    <property type="evidence" value="ECO:0007669"/>
    <property type="project" value="UniProtKB-KW"/>
</dbReference>
<evidence type="ECO:0000259" key="2">
    <source>
        <dbReference type="Pfam" id="PF07885"/>
    </source>
</evidence>
<reference evidence="3" key="1">
    <citation type="submission" date="2020-02" db="EMBL/GenBank/DDBJ databases">
        <title>Delineation of the pyrene-degrading pathway in Roseobacter clade bacteria by genomic analysis.</title>
        <authorList>
            <person name="Zhou H."/>
            <person name="Wang H."/>
        </authorList>
    </citation>
    <scope>NUCLEOTIDE SEQUENCE</scope>
    <source>
        <strain evidence="3">PrR005</strain>
    </source>
</reference>
<evidence type="ECO:0000313" key="3">
    <source>
        <dbReference type="EMBL" id="NDW46003.1"/>
    </source>
</evidence>
<keyword evidence="1" id="KW-0472">Membrane</keyword>
<dbReference type="EMBL" id="JAAGOX010000022">
    <property type="protein sequence ID" value="NDW46003.1"/>
    <property type="molecule type" value="Genomic_DNA"/>
</dbReference>
<keyword evidence="1" id="KW-0812">Transmembrane</keyword>
<dbReference type="RefSeq" id="WP_164130686.1">
    <property type="nucleotide sequence ID" value="NZ_JAAGOX010000022.1"/>
</dbReference>
<feature type="transmembrane region" description="Helical" evidence="1">
    <location>
        <begin position="137"/>
        <end position="160"/>
    </location>
</feature>
<comment type="caution">
    <text evidence="3">The sequence shown here is derived from an EMBL/GenBank/DDBJ whole genome shotgun (WGS) entry which is preliminary data.</text>
</comment>
<sequence length="168" mass="17974">MAKPHSLTREWRGTMIAAGGMVIVSSLAFRILSNVDEGLAGGTLGTISTLVLAAWLLMQLWTYVVRIGQPKHQVVLMGISFIQSVPFLYAAVYASFGYTDGCVLGADRASELLYFSYVTFTTVGYGDLQPVGMCRGLAVAEAVTGYILLGLFVSAAVAVASHQRQSKE</sequence>
<feature type="transmembrane region" description="Helical" evidence="1">
    <location>
        <begin position="12"/>
        <end position="32"/>
    </location>
</feature>
<protein>
    <submittedName>
        <fullName evidence="3">Two pore domain potassium channel family protein</fullName>
    </submittedName>
</protein>
<dbReference type="Gene3D" id="1.10.287.70">
    <property type="match status" value="1"/>
</dbReference>
<evidence type="ECO:0000256" key="1">
    <source>
        <dbReference type="SAM" id="Phobius"/>
    </source>
</evidence>
<feature type="domain" description="Potassium channel" evidence="2">
    <location>
        <begin position="96"/>
        <end position="159"/>
    </location>
</feature>
<keyword evidence="1" id="KW-1133">Transmembrane helix</keyword>
<name>A0A6B2NTF6_9RHOB</name>
<keyword evidence="3" id="KW-0407">Ion channel</keyword>
<feature type="transmembrane region" description="Helical" evidence="1">
    <location>
        <begin position="74"/>
        <end position="96"/>
    </location>
</feature>
<keyword evidence="3" id="KW-0813">Transport</keyword>
<feature type="transmembrane region" description="Helical" evidence="1">
    <location>
        <begin position="38"/>
        <end position="62"/>
    </location>
</feature>
<organism evidence="3">
    <name type="scientific">Ruegeria sp. PrR005</name>
    <dbReference type="NCBI Taxonomy" id="2706882"/>
    <lineage>
        <taxon>Bacteria</taxon>
        <taxon>Pseudomonadati</taxon>
        <taxon>Pseudomonadota</taxon>
        <taxon>Alphaproteobacteria</taxon>
        <taxon>Rhodobacterales</taxon>
        <taxon>Roseobacteraceae</taxon>
        <taxon>Ruegeria</taxon>
    </lineage>
</organism>
<proteinExistence type="predicted"/>
<accession>A0A6B2NTF6</accession>
<gene>
    <name evidence="3" type="ORF">G0P99_13625</name>
</gene>
<dbReference type="SUPFAM" id="SSF81324">
    <property type="entry name" value="Voltage-gated potassium channels"/>
    <property type="match status" value="1"/>
</dbReference>